<dbReference type="GO" id="GO:0005730">
    <property type="term" value="C:nucleolus"/>
    <property type="evidence" value="ECO:0007669"/>
    <property type="project" value="TreeGrafter"/>
</dbReference>
<comment type="caution">
    <text evidence="2">The sequence shown here is derived from an EMBL/GenBank/DDBJ whole genome shotgun (WGS) entry which is preliminary data.</text>
</comment>
<dbReference type="PANTHER" id="PTHR15682:SF2">
    <property type="entry name" value="UNHEALTHY RIBOSOME BIOGENESIS PROTEIN 2 HOMOLOG"/>
    <property type="match status" value="1"/>
</dbReference>
<dbReference type="PANTHER" id="PTHR15682">
    <property type="entry name" value="UNHEALTHY RIBOSOME BIOGENESIS PROTEIN 2 HOMOLOG"/>
    <property type="match status" value="1"/>
</dbReference>
<sequence length="1345" mass="147613">MGGVDSDKVDVDSQIAAEPSLQRLKALDSLPDLQSQLKTASEFCNHGFRAEMILRWLVSKLQNDKKACRNEVAWTLLERCFRLVAPHKLGNLLARFNVVFIAQTAIQSLQDHTFSTLMSVITRSIETLEEISSGPDGAPVKQLLSTESASAASFLGAWAKAVDSLLQTTDISETDANELVPLAAPAIRLWANRKPGNLENDAFAENCLIPCALLLRNLESRDPSGSSTKRKRGEHAGSLSRTNLSQDLEVLIARHIFLPARSAFFQTSDSERNILELRGKLASLSAQIEVVDETSKQLCEALPNLLDIALRCIPMTTARQRSKERPWVEAVFLELLTCIEHDGKLRSQAALVNMLQVVGKRASLPSTTLKDIVRRHSNLSPTEKFASADIALIAEIIALDPTIFLEKDLADQLFPALTTASKQMLSADDTDSKNLLVRSIAQPVMRAFASSRKLGDFVQRWHQQLLMADKPLSWTVWTQLDDVLAELLEIHLTVDQVEGLFDSVHAQGAASSKNTGKSSDGLSASSHWATATVLLALLKGIKNDEYVARLQGRLGEIMHTTLALVEDSKVKAVSPQVWLMLGLSFELWFPTWAAAQQDPNSVSDKARSILSHPALKRIVKARISGKDVEHAEIFIGLVCSRLKGYDECRQLAAGLVASLSKSSTTVSLAFLSFPDLLMLLEKDARQDMISSVADSAIVQVSTKGNSEHFEKVTAFVESALIASHSKLSDEVIVAILKASDSQGKNSQQEHTVLDLMLQLPVASLTRGQRERILDWVVGLDFGVESDESRISKRYSVMIRLMQLPNATARLCTDASALWSLCRTSAAPKKNKQGKEKKEKASMAATDAASVELLQDVVRSVAVYLLSTQDQERSRLMLRNLVQEAVQRMGRVDFEDGSSCDQLAIISTIVQCTEGGLGKGVFAHLTDDFAPLVAAFAARIVEEAQSSVKTLKKQHDVQGAGVMPKLLLELLICLRRSSVVGETDDKALTKLCNKVLSRNSDDIATTGKTRQSASGLLLPAFNLLAQIKGFEACSSLGEALLKSTLSPKDRQSLMEELRKMAKLSSSIDRISVLKSIVPDTKSAGAQAITVLQNALTAFTREAAAKDEKMVHALYLQLLETLRGTSDFASYTASVSCLLTIIREKPFMLNQHLTEETLRTIQALSRPSPAERLVYLDLCSILSALLLHHRARLQGRFHLLIATLQTLQGRLFVQHKSASESRRPLASRHARAYTRLLTLLCNPPTRTHNNASNKRNDLVDETRRARAHVGQYVPTLLHSFCAQVLSGALGEGVREALTPGLWAVIEAMEVQSPEAVKALSAGMNNSERAVLRSVYDDWKKFGKWEGA</sequence>
<name>A0AB34KVY7_9PEZI</name>
<dbReference type="Pfam" id="PF10441">
    <property type="entry name" value="Urb2"/>
    <property type="match status" value="1"/>
</dbReference>
<dbReference type="InterPro" id="IPR018849">
    <property type="entry name" value="Urb2/Npa2_C"/>
</dbReference>
<organism evidence="2 3">
    <name type="scientific">Cladosporium halotolerans</name>
    <dbReference type="NCBI Taxonomy" id="1052096"/>
    <lineage>
        <taxon>Eukaryota</taxon>
        <taxon>Fungi</taxon>
        <taxon>Dikarya</taxon>
        <taxon>Ascomycota</taxon>
        <taxon>Pezizomycotina</taxon>
        <taxon>Dothideomycetes</taxon>
        <taxon>Dothideomycetidae</taxon>
        <taxon>Cladosporiales</taxon>
        <taxon>Cladosporiaceae</taxon>
        <taxon>Cladosporium</taxon>
    </lineage>
</organism>
<dbReference type="Proteomes" id="UP000803884">
    <property type="component" value="Unassembled WGS sequence"/>
</dbReference>
<keyword evidence="3" id="KW-1185">Reference proteome</keyword>
<evidence type="ECO:0000313" key="3">
    <source>
        <dbReference type="Proteomes" id="UP000803884"/>
    </source>
</evidence>
<evidence type="ECO:0000259" key="1">
    <source>
        <dbReference type="Pfam" id="PF10441"/>
    </source>
</evidence>
<dbReference type="GeneID" id="96003706"/>
<accession>A0AB34KVY7</accession>
<gene>
    <name evidence="2" type="ORF">WHR41_02262</name>
</gene>
<evidence type="ECO:0000313" key="2">
    <source>
        <dbReference type="EMBL" id="KAL1588990.1"/>
    </source>
</evidence>
<dbReference type="RefSeq" id="XP_069232095.1">
    <property type="nucleotide sequence ID" value="XM_069370868.1"/>
</dbReference>
<reference evidence="2 3" key="1">
    <citation type="journal article" date="2020" name="Microbiol. Resour. Announc.">
        <title>Draft Genome Sequence of a Cladosporium Species Isolated from the Mesophotic Ascidian Didemnum maculosum.</title>
        <authorList>
            <person name="Gioti A."/>
            <person name="Siaperas R."/>
            <person name="Nikolaivits E."/>
            <person name="Le Goff G."/>
            <person name="Ouazzani J."/>
            <person name="Kotoulas G."/>
            <person name="Topakas E."/>
        </authorList>
    </citation>
    <scope>NUCLEOTIDE SEQUENCE [LARGE SCALE GENOMIC DNA]</scope>
    <source>
        <strain evidence="2 3">TM138-S3</strain>
    </source>
</reference>
<dbReference type="InterPro" id="IPR052609">
    <property type="entry name" value="Ribosome_Biogenesis_Reg"/>
</dbReference>
<dbReference type="EMBL" id="JAAQHG020000005">
    <property type="protein sequence ID" value="KAL1588990.1"/>
    <property type="molecule type" value="Genomic_DNA"/>
</dbReference>
<proteinExistence type="predicted"/>
<feature type="domain" description="Nucleolar 27S pre-rRNA processing Urb2/Npa2 C-terminal" evidence="1">
    <location>
        <begin position="1133"/>
        <end position="1344"/>
    </location>
</feature>
<protein>
    <recommendedName>
        <fullName evidence="1">Nucleolar 27S pre-rRNA processing Urb2/Npa2 C-terminal domain-containing protein</fullName>
    </recommendedName>
</protein>
<dbReference type="GO" id="GO:0042254">
    <property type="term" value="P:ribosome biogenesis"/>
    <property type="evidence" value="ECO:0007669"/>
    <property type="project" value="TreeGrafter"/>
</dbReference>